<comment type="catalytic activity">
    <reaction evidence="1 15">
        <text>alpha-D-galactose 1-phosphate + UDP-alpha-D-glucose = alpha-D-glucose 1-phosphate + UDP-alpha-D-galactose</text>
        <dbReference type="Rhea" id="RHEA:13989"/>
        <dbReference type="ChEBI" id="CHEBI:58336"/>
        <dbReference type="ChEBI" id="CHEBI:58601"/>
        <dbReference type="ChEBI" id="CHEBI:58885"/>
        <dbReference type="ChEBI" id="CHEBI:66914"/>
        <dbReference type="EC" id="2.7.7.12"/>
    </reaction>
</comment>
<dbReference type="PROSITE" id="PS00117">
    <property type="entry name" value="GAL_P_UDP_TRANSF_I"/>
    <property type="match status" value="1"/>
</dbReference>
<evidence type="ECO:0000259" key="16">
    <source>
        <dbReference type="Pfam" id="PF01087"/>
    </source>
</evidence>
<evidence type="ECO:0000313" key="19">
    <source>
        <dbReference type="Proteomes" id="UP000268162"/>
    </source>
</evidence>
<evidence type="ECO:0000256" key="2">
    <source>
        <dbReference type="ARBA" id="ARBA00004947"/>
    </source>
</evidence>
<keyword evidence="6 15" id="KW-0808">Transferase</keyword>
<keyword evidence="19" id="KW-1185">Reference proteome</keyword>
<dbReference type="InterPro" id="IPR005849">
    <property type="entry name" value="GalP_Utransf_N"/>
</dbReference>
<proteinExistence type="inferred from homology"/>
<evidence type="ECO:0000256" key="11">
    <source>
        <dbReference type="ARBA" id="ARBA00023277"/>
    </source>
</evidence>
<evidence type="ECO:0000256" key="3">
    <source>
        <dbReference type="ARBA" id="ARBA00010951"/>
    </source>
</evidence>
<dbReference type="GO" id="GO:0008108">
    <property type="term" value="F:UDP-glucose:hexose-1-phosphate uridylyltransferase activity"/>
    <property type="evidence" value="ECO:0007669"/>
    <property type="project" value="UniProtKB-EC"/>
</dbReference>
<keyword evidence="9 13" id="KW-0862">Zinc</keyword>
<comment type="similarity">
    <text evidence="3 15">Belongs to the galactose-1-phosphate uridylyltransferase type 1 family.</text>
</comment>
<feature type="binding site" evidence="14">
    <location>
        <position position="206"/>
    </location>
    <ligand>
        <name>Fe cation</name>
        <dbReference type="ChEBI" id="CHEBI:24875"/>
    </ligand>
</feature>
<keyword evidence="10 15" id="KW-0299">Galactose metabolism</keyword>
<dbReference type="NCBIfam" id="NF008724">
    <property type="entry name" value="PRK11720.1"/>
    <property type="match status" value="1"/>
</dbReference>
<dbReference type="InterPro" id="IPR036265">
    <property type="entry name" value="HIT-like_sf"/>
</dbReference>
<evidence type="ECO:0000256" key="7">
    <source>
        <dbReference type="ARBA" id="ARBA00022695"/>
    </source>
</evidence>
<comment type="cofactor">
    <cofactor evidence="14">
        <name>Fe cation</name>
        <dbReference type="ChEBI" id="CHEBI:24875"/>
    </cofactor>
    <text evidence="14">Binds 1 Fe cation per subunit.</text>
</comment>
<accession>A0A4P9ZZM6</accession>
<dbReference type="FunFam" id="3.30.428.10:FF:000001">
    <property type="entry name" value="Galactose-1-phosphate uridylyltransferase"/>
    <property type="match status" value="1"/>
</dbReference>
<feature type="active site" description="Tele-UMP-histidine intermediate" evidence="12">
    <location>
        <position position="190"/>
    </location>
</feature>
<evidence type="ECO:0000256" key="10">
    <source>
        <dbReference type="ARBA" id="ARBA00023144"/>
    </source>
</evidence>
<feature type="binding site" evidence="14">
    <location>
        <position position="335"/>
    </location>
    <ligand>
        <name>Fe cation</name>
        <dbReference type="ChEBI" id="CHEBI:24875"/>
    </ligand>
</feature>
<dbReference type="EC" id="2.7.7.12" evidence="4 15"/>
<gene>
    <name evidence="18" type="ORF">BJ085DRAFT_24136</name>
</gene>
<evidence type="ECO:0000256" key="1">
    <source>
        <dbReference type="ARBA" id="ARBA00001107"/>
    </source>
</evidence>
<dbReference type="STRING" id="215637.A0A4P9ZZM6"/>
<feature type="binding site" evidence="13">
    <location>
        <position position="188"/>
    </location>
    <ligand>
        <name>Zn(2+)</name>
        <dbReference type="ChEBI" id="CHEBI:29105"/>
    </ligand>
</feature>
<sequence>MALSAPSSLDLSQPHERYNPLTGTWVLCSPQRASRPWQGESEATDITVTKPTYDPDCYLCPRNSRTSAVDRSLGVLRNPDYKETYIFPNDFPAVLPVEKAAVSPASSNETGAAPPKSLFRARPVGGQCQVICFSPRHDLTLAEMDTSAIRAVVDRWCTMYSALRADPTLRYAQFFENKGSAMGCSSTHPHGQVWALDTIPSEVATELQQFTSYRSATGDPLPEESCPAGQPCLLCDYLQAECSDGSRVVCQNEGFLCVVPYWAVWPFETMVLSKAHHRSLQDLTDTDRNWLADILRRITCRYDNLFKCSFPYSMGIHQAPFTNDQRQERSHFHIHFYPPLLRSASIKKYLVGFEMLAQPQRDITPEQAASQLRGCSEIHYKQQSA</sequence>
<feature type="binding site" evidence="14">
    <location>
        <position position="333"/>
    </location>
    <ligand>
        <name>Fe cation</name>
        <dbReference type="ChEBI" id="CHEBI:24875"/>
    </ligand>
</feature>
<feature type="binding site" evidence="13">
    <location>
        <position position="60"/>
    </location>
    <ligand>
        <name>Zn(2+)</name>
        <dbReference type="ChEBI" id="CHEBI:29105"/>
    </ligand>
</feature>
<dbReference type="Pfam" id="PF02744">
    <property type="entry name" value="GalP_UDP_tr_C"/>
    <property type="match status" value="1"/>
</dbReference>
<dbReference type="CDD" id="cd00608">
    <property type="entry name" value="GalT"/>
    <property type="match status" value="1"/>
</dbReference>
<evidence type="ECO:0000256" key="4">
    <source>
        <dbReference type="ARBA" id="ARBA00012384"/>
    </source>
</evidence>
<keyword evidence="14" id="KW-0408">Iron</keyword>
<feature type="binding site" evidence="13">
    <location>
        <position position="57"/>
    </location>
    <ligand>
        <name>Zn(2+)</name>
        <dbReference type="ChEBI" id="CHEBI:29105"/>
    </ligand>
</feature>
<keyword evidence="11 15" id="KW-0119">Carbohydrate metabolism</keyword>
<reference evidence="19" key="1">
    <citation type="journal article" date="2018" name="Nat. Microbiol.">
        <title>Leveraging single-cell genomics to expand the fungal tree of life.</title>
        <authorList>
            <person name="Ahrendt S.R."/>
            <person name="Quandt C.A."/>
            <person name="Ciobanu D."/>
            <person name="Clum A."/>
            <person name="Salamov A."/>
            <person name="Andreopoulos B."/>
            <person name="Cheng J.F."/>
            <person name="Woyke T."/>
            <person name="Pelin A."/>
            <person name="Henrissat B."/>
            <person name="Reynolds N.K."/>
            <person name="Benny G.L."/>
            <person name="Smith M.E."/>
            <person name="James T.Y."/>
            <person name="Grigoriev I.V."/>
        </authorList>
    </citation>
    <scope>NUCLEOTIDE SEQUENCE [LARGE SCALE GENOMIC DNA]</scope>
    <source>
        <strain evidence="19">RSA 468</strain>
    </source>
</reference>
<dbReference type="GO" id="GO:0033499">
    <property type="term" value="P:galactose catabolic process via UDP-galactose, Leloir pathway"/>
    <property type="evidence" value="ECO:0007669"/>
    <property type="project" value="TreeGrafter"/>
</dbReference>
<dbReference type="EMBL" id="ML002287">
    <property type="protein sequence ID" value="RKP39244.1"/>
    <property type="molecule type" value="Genomic_DNA"/>
</dbReference>
<dbReference type="Gene3D" id="3.30.428.10">
    <property type="entry name" value="HIT-like"/>
    <property type="match status" value="2"/>
</dbReference>
<dbReference type="InterPro" id="IPR001937">
    <property type="entry name" value="GalP_UDPtransf1"/>
</dbReference>
<dbReference type="SUPFAM" id="SSF54197">
    <property type="entry name" value="HIT-like"/>
    <property type="match status" value="2"/>
</dbReference>
<feature type="domain" description="Galactose-1-phosphate uridyl transferase C-terminal" evidence="17">
    <location>
        <begin position="208"/>
        <end position="383"/>
    </location>
</feature>
<dbReference type="PIRSF" id="PIRSF000808">
    <property type="entry name" value="GalT"/>
    <property type="match status" value="1"/>
</dbReference>
<dbReference type="GO" id="GO:0005737">
    <property type="term" value="C:cytoplasm"/>
    <property type="evidence" value="ECO:0007669"/>
    <property type="project" value="TreeGrafter"/>
</dbReference>
<dbReference type="OrthoDB" id="418412at2759"/>
<dbReference type="AlphaFoldDB" id="A0A4P9ZZM6"/>
<dbReference type="PANTHER" id="PTHR11943">
    <property type="entry name" value="GALACTOSE-1-PHOSPHATE URIDYLYLTRANSFERASE"/>
    <property type="match status" value="1"/>
</dbReference>
<evidence type="ECO:0000256" key="9">
    <source>
        <dbReference type="ARBA" id="ARBA00022833"/>
    </source>
</evidence>
<keyword evidence="8 13" id="KW-0479">Metal-binding</keyword>
<dbReference type="NCBIfam" id="TIGR00209">
    <property type="entry name" value="galT_1"/>
    <property type="match status" value="1"/>
</dbReference>
<comment type="pathway">
    <text evidence="2 15">Carbohydrate metabolism; galactose metabolism.</text>
</comment>
<protein>
    <recommendedName>
        <fullName evidence="5 15">Galactose-1-phosphate uridylyltransferase</fullName>
        <ecNumber evidence="4 15">2.7.7.12</ecNumber>
    </recommendedName>
</protein>
<dbReference type="PANTHER" id="PTHR11943:SF1">
    <property type="entry name" value="GALACTOSE-1-PHOSPHATE URIDYLYLTRANSFERASE"/>
    <property type="match status" value="1"/>
</dbReference>
<organism evidence="18 19">
    <name type="scientific">Dimargaris cristalligena</name>
    <dbReference type="NCBI Taxonomy" id="215637"/>
    <lineage>
        <taxon>Eukaryota</taxon>
        <taxon>Fungi</taxon>
        <taxon>Fungi incertae sedis</taxon>
        <taxon>Zoopagomycota</taxon>
        <taxon>Kickxellomycotina</taxon>
        <taxon>Dimargaritomycetes</taxon>
        <taxon>Dimargaritales</taxon>
        <taxon>Dimargaritaceae</taxon>
        <taxon>Dimargaris</taxon>
    </lineage>
</organism>
<evidence type="ECO:0000256" key="15">
    <source>
        <dbReference type="RuleBase" id="RU000506"/>
    </source>
</evidence>
<dbReference type="InterPro" id="IPR005850">
    <property type="entry name" value="GalP_Utransf_C"/>
</dbReference>
<evidence type="ECO:0000256" key="13">
    <source>
        <dbReference type="PIRSR" id="PIRSR000808-3"/>
    </source>
</evidence>
<evidence type="ECO:0000256" key="6">
    <source>
        <dbReference type="ARBA" id="ARBA00022679"/>
    </source>
</evidence>
<dbReference type="GO" id="GO:0008270">
    <property type="term" value="F:zinc ion binding"/>
    <property type="evidence" value="ECO:0007669"/>
    <property type="project" value="InterPro"/>
</dbReference>
<evidence type="ECO:0000256" key="8">
    <source>
        <dbReference type="ARBA" id="ARBA00022723"/>
    </source>
</evidence>
<evidence type="ECO:0000313" key="18">
    <source>
        <dbReference type="EMBL" id="RKP39244.1"/>
    </source>
</evidence>
<dbReference type="Pfam" id="PF01087">
    <property type="entry name" value="GalP_UDP_transf"/>
    <property type="match status" value="1"/>
</dbReference>
<evidence type="ECO:0000256" key="12">
    <source>
        <dbReference type="PIRSR" id="PIRSR000808-1"/>
    </source>
</evidence>
<feature type="domain" description="Galactose-1-phosphate uridyl transferase N-terminal" evidence="16">
    <location>
        <begin position="12"/>
        <end position="200"/>
    </location>
</feature>
<evidence type="ECO:0000256" key="14">
    <source>
        <dbReference type="PIRSR" id="PIRSR000808-4"/>
    </source>
</evidence>
<feature type="binding site" evidence="14">
    <location>
        <position position="317"/>
    </location>
    <ligand>
        <name>Fe cation</name>
        <dbReference type="ChEBI" id="CHEBI:24875"/>
    </ligand>
</feature>
<comment type="cofactor">
    <cofactor evidence="13">
        <name>Zn(2+)</name>
        <dbReference type="ChEBI" id="CHEBI:29105"/>
    </cofactor>
    <text evidence="13">Binds 1 zinc ion per subunit.</text>
</comment>
<dbReference type="Proteomes" id="UP000268162">
    <property type="component" value="Unassembled WGS sequence"/>
</dbReference>
<evidence type="ECO:0000256" key="5">
    <source>
        <dbReference type="ARBA" id="ARBA00016340"/>
    </source>
</evidence>
<dbReference type="UniPathway" id="UPA00214"/>
<name>A0A4P9ZZM6_9FUNG</name>
<feature type="binding site" evidence="13">
    <location>
        <position position="137"/>
    </location>
    <ligand>
        <name>Zn(2+)</name>
        <dbReference type="ChEBI" id="CHEBI:29105"/>
    </ligand>
</feature>
<evidence type="ECO:0000259" key="17">
    <source>
        <dbReference type="Pfam" id="PF02744"/>
    </source>
</evidence>
<keyword evidence="7 15" id="KW-0548">Nucleotidyltransferase</keyword>
<dbReference type="InterPro" id="IPR019779">
    <property type="entry name" value="GalP_UDPtransf1_His-AS"/>
</dbReference>